<dbReference type="RefSeq" id="YP_009836195.1">
    <property type="nucleotide sequence ID" value="NC_048687.1"/>
</dbReference>
<dbReference type="GO" id="GO:0098003">
    <property type="term" value="P:viral tail assembly"/>
    <property type="evidence" value="ECO:0007669"/>
    <property type="project" value="UniProtKB-KW"/>
</dbReference>
<keyword evidence="1" id="KW-1245">Viral tail assembly</keyword>
<dbReference type="Pfam" id="PF20155">
    <property type="entry name" value="TMP_3"/>
    <property type="match status" value="1"/>
</dbReference>
<evidence type="ECO:0000259" key="3">
    <source>
        <dbReference type="Pfam" id="PF20155"/>
    </source>
</evidence>
<feature type="compositionally biased region" description="Polar residues" evidence="2">
    <location>
        <begin position="773"/>
        <end position="786"/>
    </location>
</feature>
<evidence type="ECO:0000256" key="2">
    <source>
        <dbReference type="SAM" id="MobiDB-lite"/>
    </source>
</evidence>
<protein>
    <submittedName>
        <fullName evidence="4">Tail tape-measure protein</fullName>
    </submittedName>
</protein>
<proteinExistence type="predicted"/>
<dbReference type="InterPro" id="IPR013491">
    <property type="entry name" value="Tape_meas_N"/>
</dbReference>
<evidence type="ECO:0000313" key="5">
    <source>
        <dbReference type="Proteomes" id="UP000240618"/>
    </source>
</evidence>
<keyword evidence="5" id="KW-1185">Reference proteome</keyword>
<organism evidence="4 5">
    <name type="scientific">Pseudomonas phage PMBT14</name>
    <dbReference type="NCBI Taxonomy" id="2059855"/>
    <lineage>
        <taxon>Viruses</taxon>
        <taxon>Duplodnaviria</taxon>
        <taxon>Heunggongvirae</taxon>
        <taxon>Uroviricota</taxon>
        <taxon>Caudoviricetes</taxon>
        <taxon>Knuthellervirus</taxon>
        <taxon>Knuthellervirus PMBT14</taxon>
    </lineage>
</organism>
<keyword evidence="1" id="KW-1188">Viral release from host cell</keyword>
<evidence type="ECO:0000313" key="4">
    <source>
        <dbReference type="EMBL" id="AUM59732.1"/>
    </source>
</evidence>
<dbReference type="EMBL" id="MG596800">
    <property type="protein sequence ID" value="AUM59732.1"/>
    <property type="molecule type" value="Genomic_DNA"/>
</dbReference>
<dbReference type="Proteomes" id="UP000240618">
    <property type="component" value="Segment"/>
</dbReference>
<sequence>MSVDTTDLELRVRTTDVEKADNRLGRLEKQAVKTEKATDGLTSAFKKMAGPLLALVSATAALNKLVEVQRQFDTLNAGLLTATKSADGAAKAFEALQDFAAKTPYDLAQAVDGFNKLVNLGLTPSEKALMSYGNTASAMGKDLNQMIEAVADAATGEFERLKEFGIKSSVAGKQVTFTFQGVATSVGNNAAEIEKYLTALGENQFAGAMEKRMVTLDGAISNLGDTWDMLFLNISKSGIGGLIEEQVRFATSALSDLNDMIASGEMDAYLQASVIAWAGWGKDITETIDILTGVLNDAWDMWGEGAQNASKGMYLGFKEFPVEIRAYFQEAAVEVTTFFHNAATEAQYGWDLVRAAVSKDETFKEVTARYKEQMRQSNEVYDSMIDDISQEKDAALDSINVQIQAGKDLRTEYEKQMEARKKLNEDRLAGFKVGGDGKTGPTSAEQKQEAARAKAQKKEFDALVASLNTQEEAIAASYEKRKAIIEKNTTAESAARSNLMTRLEKDRQKELDDLHGVEQAYEKRIRLAGEVAKIEESMWTDSQKAAAAYQEQIETLWQAQQAGVISAAQQKDMVNQVTAEYDKQQEAQKTTFLDLDELGKQAARNVQDAMADFLFDPFSQGLDGMLIGFLKVVQRMAAEAAAAQLASKLFGSSSGGSGSGWLGTLIGIGASFFGGSGGGALASSATSGAATGAANFGSQFDASSASVSFPGRASGGPTVAGQMYEVAENGPELYNRNGRSYLLDNQAGSVTPLSGGSQGASASGINVTVQVNVDNRGNTTAETSGGNVDDENSNRFAQVMKNVAVQAIREEQSPGGLLWNQTEARNG</sequence>
<dbReference type="KEGG" id="vg:55606434"/>
<feature type="region of interest" description="Disordered" evidence="2">
    <location>
        <begin position="773"/>
        <end position="793"/>
    </location>
</feature>
<feature type="region of interest" description="Disordered" evidence="2">
    <location>
        <begin position="430"/>
        <end position="453"/>
    </location>
</feature>
<name>A0A2I6PI71_9CAUD</name>
<feature type="domain" description="Tape measure protein N-terminal" evidence="3">
    <location>
        <begin position="64"/>
        <end position="235"/>
    </location>
</feature>
<dbReference type="GeneID" id="55606434"/>
<reference evidence="4 5" key="1">
    <citation type="journal article" date="2018" name="Arch. Virol.">
        <title>Genome sequence of the novel virulent bacteriophage PMBT14 with lytic activity against Pseudomonas fluorescens DSM 50090(R).</title>
        <authorList>
            <person name="Koberg S."/>
            <person name="Gieschler S."/>
            <person name="Brinks E."/>
            <person name="Wenning M."/>
            <person name="Neve H."/>
            <person name="Franz C.M."/>
        </authorList>
    </citation>
    <scope>NUCLEOTIDE SEQUENCE [LARGE SCALE GENOMIC DNA]</scope>
</reference>
<evidence type="ECO:0000256" key="1">
    <source>
        <dbReference type="ARBA" id="ARBA00022465"/>
    </source>
</evidence>
<accession>A0A2I6PI71</accession>